<dbReference type="PANTHER" id="PTHR13748:SF62">
    <property type="entry name" value="COBW DOMAIN-CONTAINING PROTEIN"/>
    <property type="match status" value="1"/>
</dbReference>
<dbReference type="EMBL" id="JAUEPT010000007">
    <property type="protein sequence ID" value="KAK0449938.1"/>
    <property type="molecule type" value="Genomic_DNA"/>
</dbReference>
<dbReference type="InterPro" id="IPR011629">
    <property type="entry name" value="CobW-like_C"/>
</dbReference>
<name>A0AA39K0F5_9AGAR</name>
<dbReference type="CDD" id="cd03112">
    <property type="entry name" value="CobW-like"/>
    <property type="match status" value="1"/>
</dbReference>
<organism evidence="3 4">
    <name type="scientific">Armillaria borealis</name>
    <dbReference type="NCBI Taxonomy" id="47425"/>
    <lineage>
        <taxon>Eukaryota</taxon>
        <taxon>Fungi</taxon>
        <taxon>Dikarya</taxon>
        <taxon>Basidiomycota</taxon>
        <taxon>Agaricomycotina</taxon>
        <taxon>Agaricomycetes</taxon>
        <taxon>Agaricomycetidae</taxon>
        <taxon>Agaricales</taxon>
        <taxon>Marasmiineae</taxon>
        <taxon>Physalacriaceae</taxon>
        <taxon>Armillaria</taxon>
    </lineage>
</organism>
<dbReference type="SUPFAM" id="SSF90002">
    <property type="entry name" value="Hypothetical protein YjiA, C-terminal domain"/>
    <property type="match status" value="1"/>
</dbReference>
<evidence type="ECO:0000259" key="1">
    <source>
        <dbReference type="Pfam" id="PF02492"/>
    </source>
</evidence>
<evidence type="ECO:0000259" key="2">
    <source>
        <dbReference type="Pfam" id="PF07683"/>
    </source>
</evidence>
<dbReference type="AlphaFoldDB" id="A0AA39K0F5"/>
<sequence length="358" mass="39746">MAPFIPITVITGFLGAGKTTLILSLLPQLPSDYKVVLLKNEFGDVEGRTLVFKTILNLRSLLVDSKLAAQSSLTAVSEILNGCMCCVLVGQMQNALLEIKDKYTPDRIIIECSGSAFPATLAFQIRELERGTGGGLRLDAIVTVIDAENFTGYEDTSPTAKMQSSYTDMILINKWEHVSERQLDTVLDHLGTLNDLTPKIRCRGKQGVDPKLIFGLETKLFMEEEDFKDVAHQDEVETVTILRGADLSVHHHHNHCDSHAEEEVAESETSEEGITHEQLQTALDSLSKESVWRVKGFVRFDSHKDVYILNWAFGRHELTMLRGEHKEKAVIRLTVMGERGEVKRAVRGFAGALGAKIG</sequence>
<evidence type="ECO:0000313" key="4">
    <source>
        <dbReference type="Proteomes" id="UP001175226"/>
    </source>
</evidence>
<dbReference type="SUPFAM" id="SSF52540">
    <property type="entry name" value="P-loop containing nucleoside triphosphate hydrolases"/>
    <property type="match status" value="1"/>
</dbReference>
<dbReference type="GO" id="GO:0005737">
    <property type="term" value="C:cytoplasm"/>
    <property type="evidence" value="ECO:0007669"/>
    <property type="project" value="TreeGrafter"/>
</dbReference>
<dbReference type="Pfam" id="PF02492">
    <property type="entry name" value="cobW"/>
    <property type="match status" value="1"/>
</dbReference>
<feature type="domain" description="CobW/HypB/UreG nucleotide-binding" evidence="1">
    <location>
        <begin position="6"/>
        <end position="195"/>
    </location>
</feature>
<comment type="caution">
    <text evidence="3">The sequence shown here is derived from an EMBL/GenBank/DDBJ whole genome shotgun (WGS) entry which is preliminary data.</text>
</comment>
<dbReference type="PANTHER" id="PTHR13748">
    <property type="entry name" value="COBW-RELATED"/>
    <property type="match status" value="1"/>
</dbReference>
<feature type="domain" description="CobW C-terminal" evidence="2">
    <location>
        <begin position="270"/>
        <end position="342"/>
    </location>
</feature>
<keyword evidence="4" id="KW-1185">Reference proteome</keyword>
<dbReference type="InterPro" id="IPR027417">
    <property type="entry name" value="P-loop_NTPase"/>
</dbReference>
<evidence type="ECO:0000313" key="3">
    <source>
        <dbReference type="EMBL" id="KAK0449938.1"/>
    </source>
</evidence>
<gene>
    <name evidence="3" type="ORF">EV421DRAFT_1899426</name>
</gene>
<reference evidence="3" key="1">
    <citation type="submission" date="2023-06" db="EMBL/GenBank/DDBJ databases">
        <authorList>
            <consortium name="Lawrence Berkeley National Laboratory"/>
            <person name="Ahrendt S."/>
            <person name="Sahu N."/>
            <person name="Indic B."/>
            <person name="Wong-Bajracharya J."/>
            <person name="Merenyi Z."/>
            <person name="Ke H.-M."/>
            <person name="Monk M."/>
            <person name="Kocsube S."/>
            <person name="Drula E."/>
            <person name="Lipzen A."/>
            <person name="Balint B."/>
            <person name="Henrissat B."/>
            <person name="Andreopoulos B."/>
            <person name="Martin F.M."/>
            <person name="Harder C.B."/>
            <person name="Rigling D."/>
            <person name="Ford K.L."/>
            <person name="Foster G.D."/>
            <person name="Pangilinan J."/>
            <person name="Papanicolaou A."/>
            <person name="Barry K."/>
            <person name="LaButti K."/>
            <person name="Viragh M."/>
            <person name="Koriabine M."/>
            <person name="Yan M."/>
            <person name="Riley R."/>
            <person name="Champramary S."/>
            <person name="Plett K.L."/>
            <person name="Tsai I.J."/>
            <person name="Slot J."/>
            <person name="Sipos G."/>
            <person name="Plett J."/>
            <person name="Nagy L.G."/>
            <person name="Grigoriev I.V."/>
        </authorList>
    </citation>
    <scope>NUCLEOTIDE SEQUENCE</scope>
    <source>
        <strain evidence="3">FPL87.14</strain>
    </source>
</reference>
<protein>
    <submittedName>
        <fullName evidence="3">CobW-domain-containing protein</fullName>
    </submittedName>
</protein>
<dbReference type="InterPro" id="IPR003495">
    <property type="entry name" value="CobW/HypB/UreG_nucleotide-bd"/>
</dbReference>
<dbReference type="InterPro" id="IPR051316">
    <property type="entry name" value="Zinc-reg_GTPase_activator"/>
</dbReference>
<proteinExistence type="predicted"/>
<dbReference type="Pfam" id="PF07683">
    <property type="entry name" value="CobW_C"/>
    <property type="match status" value="1"/>
</dbReference>
<dbReference type="Proteomes" id="UP001175226">
    <property type="component" value="Unassembled WGS sequence"/>
</dbReference>
<accession>A0AA39K0F5</accession>
<dbReference type="Gene3D" id="3.40.50.300">
    <property type="entry name" value="P-loop containing nucleotide triphosphate hydrolases"/>
    <property type="match status" value="1"/>
</dbReference>